<accession>A0A0M3DFL6</accession>
<dbReference type="GO" id="GO:0042834">
    <property type="term" value="F:peptidoglycan binding"/>
    <property type="evidence" value="ECO:0007669"/>
    <property type="project" value="InterPro"/>
</dbReference>
<name>A0A0M3DFL6_9FIRM</name>
<dbReference type="InterPro" id="IPR036680">
    <property type="entry name" value="SPOR-like_sf"/>
</dbReference>
<evidence type="ECO:0000313" key="3">
    <source>
        <dbReference type="EMBL" id="KKY01430.1"/>
    </source>
</evidence>
<keyword evidence="1" id="KW-0378">Hydrolase</keyword>
<dbReference type="GO" id="GO:0030288">
    <property type="term" value="C:outer membrane-bounded periplasmic space"/>
    <property type="evidence" value="ECO:0007669"/>
    <property type="project" value="TreeGrafter"/>
</dbReference>
<evidence type="ECO:0000313" key="4">
    <source>
        <dbReference type="Proteomes" id="UP000034407"/>
    </source>
</evidence>
<dbReference type="GO" id="GO:0008745">
    <property type="term" value="F:N-acetylmuramoyl-L-alanine amidase activity"/>
    <property type="evidence" value="ECO:0007669"/>
    <property type="project" value="InterPro"/>
</dbReference>
<reference evidence="3 4" key="1">
    <citation type="submission" date="2015-04" db="EMBL/GenBank/DDBJ databases">
        <title>Microcin producing Clostridium sp. JC272T.</title>
        <authorList>
            <person name="Jyothsna T."/>
            <person name="Sasikala C."/>
            <person name="Ramana C."/>
        </authorList>
    </citation>
    <scope>NUCLEOTIDE SEQUENCE [LARGE SCALE GENOMIC DNA]</scope>
    <source>
        <strain evidence="3 4">JC272</strain>
    </source>
</reference>
<dbReference type="Gene3D" id="3.30.70.1070">
    <property type="entry name" value="Sporulation related repeat"/>
    <property type="match status" value="1"/>
</dbReference>
<dbReference type="PATRIC" id="fig|1629550.3.peg.1216"/>
<dbReference type="GO" id="GO:0009253">
    <property type="term" value="P:peptidoglycan catabolic process"/>
    <property type="evidence" value="ECO:0007669"/>
    <property type="project" value="InterPro"/>
</dbReference>
<dbReference type="CDD" id="cd02696">
    <property type="entry name" value="MurNAc-LAA"/>
    <property type="match status" value="1"/>
</dbReference>
<dbReference type="SUPFAM" id="SSF110997">
    <property type="entry name" value="Sporulation related repeat"/>
    <property type="match status" value="1"/>
</dbReference>
<dbReference type="Pfam" id="PF01520">
    <property type="entry name" value="Amidase_3"/>
    <property type="match status" value="1"/>
</dbReference>
<protein>
    <recommendedName>
        <fullName evidence="2">MurNAc-LAA domain-containing protein</fullName>
    </recommendedName>
</protein>
<proteinExistence type="predicted"/>
<dbReference type="AlphaFoldDB" id="A0A0M3DFL6"/>
<dbReference type="PANTHER" id="PTHR30404:SF0">
    <property type="entry name" value="N-ACETYLMURAMOYL-L-ALANINE AMIDASE AMIC"/>
    <property type="match status" value="1"/>
</dbReference>
<dbReference type="EMBL" id="LBBT01000186">
    <property type="protein sequence ID" value="KKY01430.1"/>
    <property type="molecule type" value="Genomic_DNA"/>
</dbReference>
<dbReference type="Gene3D" id="3.40.630.40">
    <property type="entry name" value="Zn-dependent exopeptidases"/>
    <property type="match status" value="1"/>
</dbReference>
<dbReference type="SMART" id="SM00646">
    <property type="entry name" value="Ami_3"/>
    <property type="match status" value="1"/>
</dbReference>
<comment type="caution">
    <text evidence="3">The sequence shown here is derived from an EMBL/GenBank/DDBJ whole genome shotgun (WGS) entry which is preliminary data.</text>
</comment>
<organism evidence="3 4">
    <name type="scientific">Paraclostridium benzoelyticum</name>
    <dbReference type="NCBI Taxonomy" id="1629550"/>
    <lineage>
        <taxon>Bacteria</taxon>
        <taxon>Bacillati</taxon>
        <taxon>Bacillota</taxon>
        <taxon>Clostridia</taxon>
        <taxon>Peptostreptococcales</taxon>
        <taxon>Peptostreptococcaceae</taxon>
        <taxon>Paraclostridium</taxon>
    </lineage>
</organism>
<dbReference type="InterPro" id="IPR002508">
    <property type="entry name" value="MurNAc-LAA_cat"/>
</dbReference>
<dbReference type="InterPro" id="IPR050695">
    <property type="entry name" value="N-acetylmuramoyl_amidase_3"/>
</dbReference>
<dbReference type="PANTHER" id="PTHR30404">
    <property type="entry name" value="N-ACETYLMURAMOYL-L-ALANINE AMIDASE"/>
    <property type="match status" value="1"/>
</dbReference>
<feature type="domain" description="MurNAc-LAA" evidence="2">
    <location>
        <begin position="64"/>
        <end position="170"/>
    </location>
</feature>
<sequence>MIKKIFIDPGHGGIDSGAVGINNLLEKNINLSVAKKVESLLKKQNVEVKLSRTDDSTLSLDGRTSSANNWGADCYVSIHCNSFNKTASGIETFSYTDKTKDLANCIHEEILKTNAFTKNRGLKTANFYVLRKSNMRSCLIELAFIDNELDAKLLREDQDKFALAIAKGICKYVGVEFKIETNSPNTKPTNPPVEDSNVFYRVVCGSFNNRVYAEEMIENLKAHGYTDIFIDIFNKK</sequence>
<gene>
    <name evidence="3" type="ORF">VN21_08870</name>
</gene>
<dbReference type="RefSeq" id="WP_046822936.1">
    <property type="nucleotide sequence ID" value="NZ_LBBT01000186.1"/>
</dbReference>
<evidence type="ECO:0000259" key="2">
    <source>
        <dbReference type="SMART" id="SM00646"/>
    </source>
</evidence>
<dbReference type="SUPFAM" id="SSF53187">
    <property type="entry name" value="Zn-dependent exopeptidases"/>
    <property type="match status" value="1"/>
</dbReference>
<evidence type="ECO:0000256" key="1">
    <source>
        <dbReference type="ARBA" id="ARBA00022801"/>
    </source>
</evidence>
<dbReference type="Proteomes" id="UP000034407">
    <property type="component" value="Unassembled WGS sequence"/>
</dbReference>
<keyword evidence="4" id="KW-1185">Reference proteome</keyword>